<sequence>MRNTLIRAVGATRNYLAARPLLQGFIVIGLGDLASRAVLGAMNLA</sequence>
<keyword evidence="3" id="KW-1185">Reference proteome</keyword>
<organism evidence="2 3">
    <name type="scientific">Variovorax ureilyticus</name>
    <dbReference type="NCBI Taxonomy" id="1836198"/>
    <lineage>
        <taxon>Bacteria</taxon>
        <taxon>Pseudomonadati</taxon>
        <taxon>Pseudomonadota</taxon>
        <taxon>Betaproteobacteria</taxon>
        <taxon>Burkholderiales</taxon>
        <taxon>Comamonadaceae</taxon>
        <taxon>Variovorax</taxon>
    </lineage>
</organism>
<keyword evidence="1" id="KW-0472">Membrane</keyword>
<keyword evidence="1" id="KW-0812">Transmembrane</keyword>
<feature type="transmembrane region" description="Helical" evidence="1">
    <location>
        <begin position="21"/>
        <end position="42"/>
    </location>
</feature>
<dbReference type="EMBL" id="JBBKZU010000004">
    <property type="protein sequence ID" value="MEJ8811833.1"/>
    <property type="molecule type" value="Genomic_DNA"/>
</dbReference>
<evidence type="ECO:0000313" key="2">
    <source>
        <dbReference type="EMBL" id="MEJ8811833.1"/>
    </source>
</evidence>
<reference evidence="2 3" key="1">
    <citation type="submission" date="2024-03" db="EMBL/GenBank/DDBJ databases">
        <title>Novel species of the genus Variovorax.</title>
        <authorList>
            <person name="Liu Q."/>
            <person name="Xin Y.-H."/>
        </authorList>
    </citation>
    <scope>NUCLEOTIDE SEQUENCE [LARGE SCALE GENOMIC DNA]</scope>
    <source>
        <strain evidence="2 3">KACC 18899</strain>
    </source>
</reference>
<dbReference type="RefSeq" id="WP_340357097.1">
    <property type="nucleotide sequence ID" value="NZ_JBBKZU010000004.1"/>
</dbReference>
<evidence type="ECO:0000313" key="3">
    <source>
        <dbReference type="Proteomes" id="UP001365846"/>
    </source>
</evidence>
<protein>
    <submittedName>
        <fullName evidence="2">Uncharacterized protein</fullName>
    </submittedName>
</protein>
<evidence type="ECO:0000256" key="1">
    <source>
        <dbReference type="SAM" id="Phobius"/>
    </source>
</evidence>
<proteinExistence type="predicted"/>
<name>A0ABU8VDU4_9BURK</name>
<gene>
    <name evidence="2" type="ORF">WKW77_12200</name>
</gene>
<dbReference type="Proteomes" id="UP001365846">
    <property type="component" value="Unassembled WGS sequence"/>
</dbReference>
<comment type="caution">
    <text evidence="2">The sequence shown here is derived from an EMBL/GenBank/DDBJ whole genome shotgun (WGS) entry which is preliminary data.</text>
</comment>
<keyword evidence="1" id="KW-1133">Transmembrane helix</keyword>
<accession>A0ABU8VDU4</accession>